<dbReference type="Proteomes" id="UP000271974">
    <property type="component" value="Unassembled WGS sequence"/>
</dbReference>
<accession>A0A433SQ98</accession>
<comment type="subcellular location">
    <subcellularLocation>
        <location evidence="1">Cytoplasm</location>
        <location evidence="1">Cytoskeleton</location>
    </subcellularLocation>
</comment>
<dbReference type="GO" id="GO:0005737">
    <property type="term" value="C:cytoplasm"/>
    <property type="evidence" value="ECO:0007669"/>
    <property type="project" value="InterPro"/>
</dbReference>
<keyword evidence="5" id="KW-0717">Septation</keyword>
<dbReference type="GO" id="GO:0006897">
    <property type="term" value="P:endocytosis"/>
    <property type="evidence" value="ECO:0007669"/>
    <property type="project" value="InterPro"/>
</dbReference>
<dbReference type="InterPro" id="IPR046982">
    <property type="entry name" value="BIN3/RVS161-like"/>
</dbReference>
<evidence type="ECO:0000256" key="8">
    <source>
        <dbReference type="ARBA" id="ARBA00059510"/>
    </source>
</evidence>
<dbReference type="PROSITE" id="PS51021">
    <property type="entry name" value="BAR"/>
    <property type="match status" value="1"/>
</dbReference>
<dbReference type="Gene3D" id="1.20.1270.60">
    <property type="entry name" value="Arfaptin homology (AH) domain/BAR domain"/>
    <property type="match status" value="1"/>
</dbReference>
<dbReference type="GO" id="GO:0051301">
    <property type="term" value="P:cell division"/>
    <property type="evidence" value="ECO:0007669"/>
    <property type="project" value="UniProtKB-KW"/>
</dbReference>
<protein>
    <recommendedName>
        <fullName evidence="10">BAR domain-containing protein</fullName>
    </recommendedName>
</protein>
<proteinExistence type="predicted"/>
<dbReference type="PANTHER" id="PTHR47174:SF3">
    <property type="entry name" value="BRIDGING INTEGRATOR 3"/>
    <property type="match status" value="1"/>
</dbReference>
<evidence type="ECO:0000256" key="1">
    <source>
        <dbReference type="ARBA" id="ARBA00004245"/>
    </source>
</evidence>
<comment type="caution">
    <text evidence="11">The sequence shown here is derived from an EMBL/GenBank/DDBJ whole genome shotgun (WGS) entry which is preliminary data.</text>
</comment>
<dbReference type="GO" id="GO:0097320">
    <property type="term" value="P:plasma membrane tubulation"/>
    <property type="evidence" value="ECO:0007669"/>
    <property type="project" value="TreeGrafter"/>
</dbReference>
<reference evidence="11 12" key="1">
    <citation type="submission" date="2019-01" db="EMBL/GenBank/DDBJ databases">
        <title>A draft genome assembly of the solar-powered sea slug Elysia chlorotica.</title>
        <authorList>
            <person name="Cai H."/>
            <person name="Li Q."/>
            <person name="Fang X."/>
            <person name="Li J."/>
            <person name="Curtis N.E."/>
            <person name="Altenburger A."/>
            <person name="Shibata T."/>
            <person name="Feng M."/>
            <person name="Maeda T."/>
            <person name="Schwartz J.A."/>
            <person name="Shigenobu S."/>
            <person name="Lundholm N."/>
            <person name="Nishiyama T."/>
            <person name="Yang H."/>
            <person name="Hasebe M."/>
            <person name="Li S."/>
            <person name="Pierce S.K."/>
            <person name="Wang J."/>
        </authorList>
    </citation>
    <scope>NUCLEOTIDE SEQUENCE [LARGE SCALE GENOMIC DNA]</scope>
    <source>
        <strain evidence="11">EC2010</strain>
        <tissue evidence="11">Whole organism of an adult</tissue>
    </source>
</reference>
<keyword evidence="4" id="KW-0175">Coiled coil</keyword>
<evidence type="ECO:0000256" key="4">
    <source>
        <dbReference type="ARBA" id="ARBA00023054"/>
    </source>
</evidence>
<keyword evidence="3" id="KW-0132">Cell division</keyword>
<dbReference type="InterPro" id="IPR004148">
    <property type="entry name" value="BAR_dom"/>
</dbReference>
<comment type="function">
    <text evidence="8">Involved in cytokinesis and septation where it has a role in the localization of F-actin.</text>
</comment>
<evidence type="ECO:0000256" key="2">
    <source>
        <dbReference type="ARBA" id="ARBA00022490"/>
    </source>
</evidence>
<dbReference type="AlphaFoldDB" id="A0A433SQ98"/>
<sequence length="256" mass="29675">MSWNPFSRSSSSAPRKTVLSRASQREFEREVKRLDELEELTRRLYKDGKRLTEANNAVAKSERKLSQELFATALCQTEDKFKWQINEWDASMVKMDTHMTDRNVKLHRTVLEPLKKYVSIFPYAQVAVKKRDQCLQEFQKCQDKVSKYQERDRTGQNAVKLDMAKKTLGTAQADFTTQNDALMLDIPKMIDTRTDYFQPSLEADIKSEVQYTTEAVKVYGELSNLMNGHKQQSRHDYASLIQQALTELKALSITTD</sequence>
<evidence type="ECO:0000313" key="11">
    <source>
        <dbReference type="EMBL" id="RUS71413.1"/>
    </source>
</evidence>
<evidence type="ECO:0000256" key="3">
    <source>
        <dbReference type="ARBA" id="ARBA00022618"/>
    </source>
</evidence>
<name>A0A433SQ98_ELYCH</name>
<dbReference type="GO" id="GO:0015629">
    <property type="term" value="C:actin cytoskeleton"/>
    <property type="evidence" value="ECO:0007669"/>
    <property type="project" value="TreeGrafter"/>
</dbReference>
<evidence type="ECO:0000259" key="10">
    <source>
        <dbReference type="PROSITE" id="PS51021"/>
    </source>
</evidence>
<dbReference type="EMBL" id="RQTK01001216">
    <property type="protein sequence ID" value="RUS71413.1"/>
    <property type="molecule type" value="Genomic_DNA"/>
</dbReference>
<keyword evidence="2" id="KW-0963">Cytoplasm</keyword>
<gene>
    <name evidence="11" type="ORF">EGW08_020826</name>
</gene>
<dbReference type="PANTHER" id="PTHR47174">
    <property type="entry name" value="BRIDGING INTEGRATOR 3"/>
    <property type="match status" value="1"/>
</dbReference>
<keyword evidence="7" id="KW-0131">Cell cycle</keyword>
<evidence type="ECO:0000256" key="5">
    <source>
        <dbReference type="ARBA" id="ARBA00023210"/>
    </source>
</evidence>
<dbReference type="GO" id="GO:0008289">
    <property type="term" value="F:lipid binding"/>
    <property type="evidence" value="ECO:0007669"/>
    <property type="project" value="TreeGrafter"/>
</dbReference>
<dbReference type="FunFam" id="1.20.1270.60:FF:000028">
    <property type="entry name" value="Bridging integrator 3 homolog"/>
    <property type="match status" value="1"/>
</dbReference>
<feature type="compositionally biased region" description="Polar residues" evidence="9">
    <location>
        <begin position="1"/>
        <end position="14"/>
    </location>
</feature>
<keyword evidence="6" id="KW-0206">Cytoskeleton</keyword>
<organism evidence="11 12">
    <name type="scientific">Elysia chlorotica</name>
    <name type="common">Eastern emerald elysia</name>
    <name type="synonym">Sea slug</name>
    <dbReference type="NCBI Taxonomy" id="188477"/>
    <lineage>
        <taxon>Eukaryota</taxon>
        <taxon>Metazoa</taxon>
        <taxon>Spiralia</taxon>
        <taxon>Lophotrochozoa</taxon>
        <taxon>Mollusca</taxon>
        <taxon>Gastropoda</taxon>
        <taxon>Heterobranchia</taxon>
        <taxon>Euthyneura</taxon>
        <taxon>Panpulmonata</taxon>
        <taxon>Sacoglossa</taxon>
        <taxon>Placobranchoidea</taxon>
        <taxon>Plakobranchidae</taxon>
        <taxon>Elysia</taxon>
    </lineage>
</organism>
<evidence type="ECO:0000256" key="6">
    <source>
        <dbReference type="ARBA" id="ARBA00023212"/>
    </source>
</evidence>
<feature type="region of interest" description="Disordered" evidence="9">
    <location>
        <begin position="1"/>
        <end position="23"/>
    </location>
</feature>
<dbReference type="OrthoDB" id="446293at2759"/>
<feature type="domain" description="BAR" evidence="10">
    <location>
        <begin position="12"/>
        <end position="235"/>
    </location>
</feature>
<evidence type="ECO:0000256" key="7">
    <source>
        <dbReference type="ARBA" id="ARBA00023306"/>
    </source>
</evidence>
<evidence type="ECO:0000256" key="9">
    <source>
        <dbReference type="SAM" id="MobiDB-lite"/>
    </source>
</evidence>
<keyword evidence="12" id="KW-1185">Reference proteome</keyword>
<dbReference type="Pfam" id="PF03114">
    <property type="entry name" value="BAR"/>
    <property type="match status" value="1"/>
</dbReference>
<dbReference type="SUPFAM" id="SSF103657">
    <property type="entry name" value="BAR/IMD domain-like"/>
    <property type="match status" value="1"/>
</dbReference>
<dbReference type="GO" id="GO:0051666">
    <property type="term" value="P:actin cortical patch localization"/>
    <property type="evidence" value="ECO:0007669"/>
    <property type="project" value="InterPro"/>
</dbReference>
<dbReference type="InterPro" id="IPR027267">
    <property type="entry name" value="AH/BAR_dom_sf"/>
</dbReference>
<evidence type="ECO:0000313" key="12">
    <source>
        <dbReference type="Proteomes" id="UP000271974"/>
    </source>
</evidence>
<dbReference type="STRING" id="188477.A0A433SQ98"/>
<dbReference type="SMART" id="SM00721">
    <property type="entry name" value="BAR"/>
    <property type="match status" value="1"/>
</dbReference>